<feature type="non-terminal residue" evidence="5">
    <location>
        <position position="234"/>
    </location>
</feature>
<evidence type="ECO:0000256" key="2">
    <source>
        <dbReference type="ARBA" id="ARBA00004613"/>
    </source>
</evidence>
<evidence type="ECO:0000259" key="4">
    <source>
        <dbReference type="Pfam" id="PF20147"/>
    </source>
</evidence>
<dbReference type="VEuPathDB" id="FungiDB:RhiirA1_476586"/>
<protein>
    <recommendedName>
        <fullName evidence="4">Crinkler effector protein N-terminal domain-containing protein</fullName>
    </recommendedName>
</protein>
<dbReference type="AlphaFoldDB" id="A0A2N0NJ16"/>
<proteinExistence type="predicted"/>
<dbReference type="Proteomes" id="UP000232722">
    <property type="component" value="Unassembled WGS sequence"/>
</dbReference>
<dbReference type="VEuPathDB" id="FungiDB:RhiirFUN_019861"/>
<evidence type="ECO:0000256" key="1">
    <source>
        <dbReference type="ARBA" id="ARBA00004340"/>
    </source>
</evidence>
<dbReference type="VEuPathDB" id="FungiDB:FUN_005243"/>
<evidence type="ECO:0000313" key="5">
    <source>
        <dbReference type="EMBL" id="PKB94568.1"/>
    </source>
</evidence>
<dbReference type="EMBL" id="LLXJ01005861">
    <property type="protein sequence ID" value="PKB94568.1"/>
    <property type="molecule type" value="Genomic_DNA"/>
</dbReference>
<dbReference type="InterPro" id="IPR045379">
    <property type="entry name" value="Crinkler_N"/>
</dbReference>
<organism evidence="5 6">
    <name type="scientific">Rhizophagus irregularis</name>
    <dbReference type="NCBI Taxonomy" id="588596"/>
    <lineage>
        <taxon>Eukaryota</taxon>
        <taxon>Fungi</taxon>
        <taxon>Fungi incertae sedis</taxon>
        <taxon>Mucoromycota</taxon>
        <taxon>Glomeromycotina</taxon>
        <taxon>Glomeromycetes</taxon>
        <taxon>Glomerales</taxon>
        <taxon>Glomeraceae</taxon>
        <taxon>Rhizophagus</taxon>
    </lineage>
</organism>
<dbReference type="Pfam" id="PF20147">
    <property type="entry name" value="Crinkler"/>
    <property type="match status" value="1"/>
</dbReference>
<feature type="domain" description="Crinkler effector protein N-terminal" evidence="4">
    <location>
        <begin position="5"/>
        <end position="124"/>
    </location>
</feature>
<name>A0A2N0NJ16_9GLOM</name>
<gene>
    <name evidence="5" type="ORF">RhiirA5_404804</name>
</gene>
<dbReference type="GO" id="GO:0005576">
    <property type="term" value="C:extracellular region"/>
    <property type="evidence" value="ECO:0007669"/>
    <property type="project" value="UniProtKB-SubCell"/>
</dbReference>
<evidence type="ECO:0000313" key="6">
    <source>
        <dbReference type="Proteomes" id="UP000232722"/>
    </source>
</evidence>
<accession>A0A2N0NJ16</accession>
<comment type="caution">
    <text evidence="5">The sequence shown here is derived from an EMBL/GenBank/DDBJ whole genome shotgun (WGS) entry which is preliminary data.</text>
</comment>
<sequence>MIFPLNCLFLGDAPARAIQVKISDTIIVDNCTTKYEDITVSDVKSLILSKKGVSYSPDNLNLWKVDRDSVIKNIELLNPFSTENDIKEKLGGELMQPLLYLNEYFIEDSFKDKKSKSAIHIIVQHLTTTTVKDAIDIALKEVKEETGTDRPNDEMPFMDRDTNQAITKIIRNIENRLKGSKAKTDFDMLFSGGAPGIGKTRYGDELFKRLENNQNWVPPEWENKLHIRRIYLDL</sequence>
<dbReference type="GO" id="GO:0043657">
    <property type="term" value="C:host cell"/>
    <property type="evidence" value="ECO:0007669"/>
    <property type="project" value="UniProtKB-SubCell"/>
</dbReference>
<reference evidence="5 6" key="1">
    <citation type="submission" date="2016-04" db="EMBL/GenBank/DDBJ databases">
        <title>Genome analyses suggest a sexual origin of heterokaryosis in a supposedly ancient asexual fungus.</title>
        <authorList>
            <person name="Ropars J."/>
            <person name="Sedzielewska K."/>
            <person name="Noel J."/>
            <person name="Charron P."/>
            <person name="Farinelli L."/>
            <person name="Marton T."/>
            <person name="Kruger M."/>
            <person name="Pelin A."/>
            <person name="Brachmann A."/>
            <person name="Corradi N."/>
        </authorList>
    </citation>
    <scope>NUCLEOTIDE SEQUENCE [LARGE SCALE GENOMIC DNA]</scope>
    <source>
        <strain evidence="5 6">A5</strain>
    </source>
</reference>
<reference evidence="5 6" key="2">
    <citation type="submission" date="2017-09" db="EMBL/GenBank/DDBJ databases">
        <title>Extensive intraspecific genome diversity in a model arbuscular mycorrhizal fungus.</title>
        <authorList>
            <person name="Chen E.C."/>
            <person name="Morin E."/>
            <person name="Beaudet D."/>
            <person name="Noel J."/>
            <person name="Ndikumana S."/>
            <person name="Charron P."/>
            <person name="St-Onge C."/>
            <person name="Giorgi J."/>
            <person name="Grigoriev I.V."/>
            <person name="Roux C."/>
            <person name="Martin F.M."/>
            <person name="Corradi N."/>
        </authorList>
    </citation>
    <scope>NUCLEOTIDE SEQUENCE [LARGE SCALE GENOMIC DNA]</scope>
    <source>
        <strain evidence="5 6">A5</strain>
    </source>
</reference>
<evidence type="ECO:0000256" key="3">
    <source>
        <dbReference type="ARBA" id="ARBA00022525"/>
    </source>
</evidence>
<keyword evidence="3" id="KW-0964">Secreted</keyword>
<comment type="subcellular location">
    <subcellularLocation>
        <location evidence="1">Host cell</location>
    </subcellularLocation>
    <subcellularLocation>
        <location evidence="2">Secreted</location>
    </subcellularLocation>
</comment>